<dbReference type="SUPFAM" id="SSF52374">
    <property type="entry name" value="Nucleotidylyl transferase"/>
    <property type="match status" value="1"/>
</dbReference>
<dbReference type="InterPro" id="IPR008909">
    <property type="entry name" value="DALR_anticod-bd"/>
</dbReference>
<dbReference type="Pfam" id="PF05746">
    <property type="entry name" value="DALR_1"/>
    <property type="match status" value="1"/>
</dbReference>
<keyword evidence="3" id="KW-0436">Ligase</keyword>
<reference evidence="10" key="1">
    <citation type="submission" date="2019-07" db="EMBL/GenBank/DDBJ databases">
        <title>The discovery of a new lineage B mimivirus raises questions about particles surface fibrils.</title>
        <authorList>
            <person name="Silva L.K.S."/>
            <person name="Rodrigues R.A.L."/>
            <person name="Andrade A.C.S.P."/>
            <person name="Hikida H."/>
            <person name="Andreani J."/>
            <person name="Levasseur A."/>
            <person name="La Scola B."/>
            <person name="Abrahao J.S."/>
        </authorList>
    </citation>
    <scope>NUCLEOTIDE SEQUENCE</scope>
    <source>
        <strain evidence="10">B60</strain>
    </source>
</reference>
<accession>A0A6G6ADG7</accession>
<dbReference type="InterPro" id="IPR001278">
    <property type="entry name" value="Arg-tRNA-ligase"/>
</dbReference>
<dbReference type="PANTHER" id="PTHR11956:SF5">
    <property type="entry name" value="ARGININE--TRNA LIGASE, CYTOPLASMIC"/>
    <property type="match status" value="1"/>
</dbReference>
<dbReference type="CDD" id="cd00671">
    <property type="entry name" value="ArgRS_core"/>
    <property type="match status" value="1"/>
</dbReference>
<dbReference type="PRINTS" id="PR01038">
    <property type="entry name" value="TRNASYNTHARG"/>
</dbReference>
<name>A0A6G6ADG7_9VIRU</name>
<evidence type="ECO:0000256" key="6">
    <source>
        <dbReference type="ARBA" id="ARBA00022917"/>
    </source>
</evidence>
<evidence type="ECO:0000256" key="1">
    <source>
        <dbReference type="ARBA" id="ARBA00005594"/>
    </source>
</evidence>
<evidence type="ECO:0000256" key="4">
    <source>
        <dbReference type="ARBA" id="ARBA00022741"/>
    </source>
</evidence>
<protein>
    <recommendedName>
        <fullName evidence="2">arginine--tRNA ligase</fullName>
        <ecNumber evidence="2">6.1.1.19</ecNumber>
    </recommendedName>
</protein>
<keyword evidence="6" id="KW-0648">Protein biosynthesis</keyword>
<dbReference type="InterPro" id="IPR035684">
    <property type="entry name" value="ArgRS_core"/>
</dbReference>
<evidence type="ECO:0000259" key="9">
    <source>
        <dbReference type="SMART" id="SM00836"/>
    </source>
</evidence>
<comment type="catalytic activity">
    <reaction evidence="8">
        <text>tRNA(Arg) + L-arginine + ATP = L-arginyl-tRNA(Arg) + AMP + diphosphate</text>
        <dbReference type="Rhea" id="RHEA:20301"/>
        <dbReference type="Rhea" id="RHEA-COMP:9658"/>
        <dbReference type="Rhea" id="RHEA-COMP:9673"/>
        <dbReference type="ChEBI" id="CHEBI:30616"/>
        <dbReference type="ChEBI" id="CHEBI:32682"/>
        <dbReference type="ChEBI" id="CHEBI:33019"/>
        <dbReference type="ChEBI" id="CHEBI:78442"/>
        <dbReference type="ChEBI" id="CHEBI:78513"/>
        <dbReference type="ChEBI" id="CHEBI:456215"/>
        <dbReference type="EC" id="6.1.1.19"/>
    </reaction>
</comment>
<dbReference type="InterPro" id="IPR014729">
    <property type="entry name" value="Rossmann-like_a/b/a_fold"/>
</dbReference>
<evidence type="ECO:0000256" key="7">
    <source>
        <dbReference type="ARBA" id="ARBA00023146"/>
    </source>
</evidence>
<dbReference type="NCBIfam" id="TIGR00456">
    <property type="entry name" value="argS"/>
    <property type="match status" value="1"/>
</dbReference>
<evidence type="ECO:0000256" key="8">
    <source>
        <dbReference type="ARBA" id="ARBA00049339"/>
    </source>
</evidence>
<dbReference type="PANTHER" id="PTHR11956">
    <property type="entry name" value="ARGINYL-TRNA SYNTHETASE"/>
    <property type="match status" value="1"/>
</dbReference>
<evidence type="ECO:0000256" key="2">
    <source>
        <dbReference type="ARBA" id="ARBA00012837"/>
    </source>
</evidence>
<dbReference type="PROSITE" id="PS00178">
    <property type="entry name" value="AA_TRNA_LIGASE_I"/>
    <property type="match status" value="1"/>
</dbReference>
<dbReference type="InterPro" id="IPR001412">
    <property type="entry name" value="aa-tRNA-synth_I_CS"/>
</dbReference>
<dbReference type="Gene3D" id="1.10.730.10">
    <property type="entry name" value="Isoleucyl-tRNA Synthetase, Domain 1"/>
    <property type="match status" value="1"/>
</dbReference>
<comment type="similarity">
    <text evidence="1">Belongs to the class-I aminoacyl-tRNA synthetase family.</text>
</comment>
<proteinExistence type="inferred from homology"/>
<keyword evidence="7 10" id="KW-0030">Aminoacyl-tRNA synthetase</keyword>
<keyword evidence="4" id="KW-0547">Nucleotide-binding</keyword>
<dbReference type="SUPFAM" id="SSF47323">
    <property type="entry name" value="Anticodon-binding domain of a subclass of class I aminoacyl-tRNA synthetases"/>
    <property type="match status" value="1"/>
</dbReference>
<evidence type="ECO:0000256" key="5">
    <source>
        <dbReference type="ARBA" id="ARBA00022840"/>
    </source>
</evidence>
<keyword evidence="5" id="KW-0067">ATP-binding</keyword>
<dbReference type="GO" id="GO:0004814">
    <property type="term" value="F:arginine-tRNA ligase activity"/>
    <property type="evidence" value="ECO:0007669"/>
    <property type="project" value="UniProtKB-EC"/>
</dbReference>
<organism evidence="10">
    <name type="scientific">Borely moumouvirus</name>
    <dbReference type="NCBI Taxonomy" id="2712067"/>
    <lineage>
        <taxon>Viruses</taxon>
        <taxon>Varidnaviria</taxon>
        <taxon>Bamfordvirae</taxon>
        <taxon>Nucleocytoviricota</taxon>
        <taxon>Megaviricetes</taxon>
        <taxon>Imitervirales</taxon>
        <taxon>Mimiviridae</taxon>
        <taxon>Megamimivirinae</taxon>
        <taxon>Moumouvirus</taxon>
    </lineage>
</organism>
<dbReference type="GO" id="GO:0005524">
    <property type="term" value="F:ATP binding"/>
    <property type="evidence" value="ECO:0007669"/>
    <property type="project" value="UniProtKB-KW"/>
</dbReference>
<dbReference type="Gene3D" id="3.40.50.620">
    <property type="entry name" value="HUPs"/>
    <property type="match status" value="1"/>
</dbReference>
<evidence type="ECO:0000313" key="10">
    <source>
        <dbReference type="EMBL" id="QID06436.1"/>
    </source>
</evidence>
<dbReference type="EC" id="6.1.1.19" evidence="2"/>
<evidence type="ECO:0000256" key="3">
    <source>
        <dbReference type="ARBA" id="ARBA00022598"/>
    </source>
</evidence>
<dbReference type="EMBL" id="MN175499">
    <property type="protein sequence ID" value="QID06436.1"/>
    <property type="molecule type" value="Genomic_DNA"/>
</dbReference>
<dbReference type="InterPro" id="IPR009080">
    <property type="entry name" value="tRNAsynth_Ia_anticodon-bd"/>
</dbReference>
<dbReference type="SMART" id="SM00836">
    <property type="entry name" value="DALR_1"/>
    <property type="match status" value="1"/>
</dbReference>
<dbReference type="FunFam" id="3.40.50.620:FF:000116">
    <property type="entry name" value="Arginine--tRNA ligase"/>
    <property type="match status" value="1"/>
</dbReference>
<sequence>MENITQIVNKYLRNSILSCFTQVTNIDEYCVIKSSKYDYQFNRLPHLSQITGLNINEVSDKLLKKISESKLFELVQIVNIKVNTFLVLNINIEYISSQINIIYDDVIHNSILLNPIINNLPKKILIDFSSPNIAKEMHIGHLRSTIIGESLCRIYEFCGCEVQRVNHIGDWGTQFGMLIAYIKKNNKEIGKLSELMNMYKESRKLFDEDKEFHKMSLDETVKLQKGDEENTTIWKKIREISLSSFDEIYKELGTYGEIKGESFYQSRMSDLINELDEFLIQDNGMKIIRLGNYECPLILAKSDGGFTYDTSDLAALKYRLFEEQADQILYVVDSGQSLHFNMIFDTAIKFGWCSISQVKHIGFGVILGEDGRRLKTRSGKTIKLVDVLNEVKLHAQTVTSQYCKNTNRSMSPEILKDISDKIAINSIKYSDLNNPRENNYKFDINKMLLSKGNTAVYLMYALARCQGILRKTPNLQDIINGEIVINEPEMRNLSMKILKYPEVIENSLKENAPHYICSYLYELVVSMTKFYNENRCMEIKNDEVIKVYEHRIRLINLVVIVIKKMFDLIGLEHVEQI</sequence>
<feature type="domain" description="DALR anticodon binding" evidence="9">
    <location>
        <begin position="458"/>
        <end position="577"/>
    </location>
</feature>
<dbReference type="Pfam" id="PF00750">
    <property type="entry name" value="tRNA-synt_1d"/>
    <property type="match status" value="1"/>
</dbReference>